<dbReference type="RefSeq" id="WP_267221587.1">
    <property type="nucleotide sequence ID" value="NZ_JAPCWC010000011.1"/>
</dbReference>
<protein>
    <submittedName>
        <fullName evidence="2">Uncharacterized protein</fullName>
    </submittedName>
</protein>
<keyword evidence="3" id="KW-1185">Reference proteome</keyword>
<evidence type="ECO:0000313" key="3">
    <source>
        <dbReference type="Proteomes" id="UP001589858"/>
    </source>
</evidence>
<gene>
    <name evidence="2" type="ORF">ACFFF8_13225</name>
</gene>
<name>A0ABV6S961_9SPHN</name>
<evidence type="ECO:0000256" key="1">
    <source>
        <dbReference type="SAM" id="SignalP"/>
    </source>
</evidence>
<proteinExistence type="predicted"/>
<keyword evidence="1" id="KW-0732">Signal</keyword>
<organism evidence="2 3">
    <name type="scientific">Novosphingobium clariflavum</name>
    <dbReference type="NCBI Taxonomy" id="2029884"/>
    <lineage>
        <taxon>Bacteria</taxon>
        <taxon>Pseudomonadati</taxon>
        <taxon>Pseudomonadota</taxon>
        <taxon>Alphaproteobacteria</taxon>
        <taxon>Sphingomonadales</taxon>
        <taxon>Sphingomonadaceae</taxon>
        <taxon>Novosphingobium</taxon>
    </lineage>
</organism>
<sequence length="285" mass="29910">MPANPTRVALRLACLALAAQTLPAHAQVQAGVAAPTRGEPTFADVADLADSSALVVRATVRKIVRVEDARAPGLTPGMGRFYINAQTVALLTGSSPIGESIAYLVDLPLDSRGKPPALKKQDVLLFARAVPGRPGELQLVTPTAQQVWSEAADARLRGILKALISPDAPARITGVRELLYVPGNLAGQGETQIFLNTANGSAASITVVRASGAAPAWGVSFSELVADVGHPPQADTLEWYRLACFLPANPPPRANVSEGVEAMRQAAADYRLVLVQLGGCHRNLR</sequence>
<dbReference type="Proteomes" id="UP001589858">
    <property type="component" value="Unassembled WGS sequence"/>
</dbReference>
<dbReference type="EMBL" id="JBHLTM010000053">
    <property type="protein sequence ID" value="MFC0685561.1"/>
    <property type="molecule type" value="Genomic_DNA"/>
</dbReference>
<accession>A0ABV6S961</accession>
<evidence type="ECO:0000313" key="2">
    <source>
        <dbReference type="EMBL" id="MFC0685561.1"/>
    </source>
</evidence>
<feature type="chain" id="PRO_5047499239" evidence="1">
    <location>
        <begin position="27"/>
        <end position="285"/>
    </location>
</feature>
<reference evidence="2 3" key="1">
    <citation type="submission" date="2024-09" db="EMBL/GenBank/DDBJ databases">
        <authorList>
            <person name="Sun Q."/>
            <person name="Mori K."/>
        </authorList>
    </citation>
    <scope>NUCLEOTIDE SEQUENCE [LARGE SCALE GENOMIC DNA]</scope>
    <source>
        <strain evidence="2 3">CICC 11035S</strain>
    </source>
</reference>
<comment type="caution">
    <text evidence="2">The sequence shown here is derived from an EMBL/GenBank/DDBJ whole genome shotgun (WGS) entry which is preliminary data.</text>
</comment>
<feature type="signal peptide" evidence="1">
    <location>
        <begin position="1"/>
        <end position="26"/>
    </location>
</feature>